<feature type="region of interest" description="Disordered" evidence="1">
    <location>
        <begin position="33"/>
        <end position="103"/>
    </location>
</feature>
<gene>
    <name evidence="3" type="ORF">OLEA9_A069052</name>
</gene>
<dbReference type="Proteomes" id="UP000594638">
    <property type="component" value="Unassembled WGS sequence"/>
</dbReference>
<organism evidence="3 4">
    <name type="scientific">Olea europaea subsp. europaea</name>
    <dbReference type="NCBI Taxonomy" id="158383"/>
    <lineage>
        <taxon>Eukaryota</taxon>
        <taxon>Viridiplantae</taxon>
        <taxon>Streptophyta</taxon>
        <taxon>Embryophyta</taxon>
        <taxon>Tracheophyta</taxon>
        <taxon>Spermatophyta</taxon>
        <taxon>Magnoliopsida</taxon>
        <taxon>eudicotyledons</taxon>
        <taxon>Gunneridae</taxon>
        <taxon>Pentapetalae</taxon>
        <taxon>asterids</taxon>
        <taxon>lamiids</taxon>
        <taxon>Lamiales</taxon>
        <taxon>Oleaceae</taxon>
        <taxon>Oleeae</taxon>
        <taxon>Olea</taxon>
    </lineage>
</organism>
<keyword evidence="4" id="KW-1185">Reference proteome</keyword>
<evidence type="ECO:0000313" key="4">
    <source>
        <dbReference type="Proteomes" id="UP000594638"/>
    </source>
</evidence>
<sequence length="103" mass="11278">MNAVVVLFIASLLILGTSQADAETFIMKNRHLLSDTNGRGVAANKGNSQGTEKNTKMNFDSSKGAKSEDNDNDDDDDTSSGTDNHRYFPDQDRPTHNPPRHSL</sequence>
<accession>A0A8S0RBV0</accession>
<reference evidence="3 4" key="1">
    <citation type="submission" date="2019-12" db="EMBL/GenBank/DDBJ databases">
        <authorList>
            <person name="Alioto T."/>
            <person name="Alioto T."/>
            <person name="Gomez Garrido J."/>
        </authorList>
    </citation>
    <scope>NUCLEOTIDE SEQUENCE [LARGE SCALE GENOMIC DNA]</scope>
</reference>
<keyword evidence="2" id="KW-0732">Signal</keyword>
<proteinExistence type="predicted"/>
<dbReference type="OrthoDB" id="909261at2759"/>
<name>A0A8S0RBV0_OLEEU</name>
<evidence type="ECO:0000256" key="2">
    <source>
        <dbReference type="SAM" id="SignalP"/>
    </source>
</evidence>
<feature type="signal peptide" evidence="2">
    <location>
        <begin position="1"/>
        <end position="22"/>
    </location>
</feature>
<evidence type="ECO:0000313" key="3">
    <source>
        <dbReference type="EMBL" id="CAA2976006.1"/>
    </source>
</evidence>
<evidence type="ECO:0000256" key="1">
    <source>
        <dbReference type="SAM" id="MobiDB-lite"/>
    </source>
</evidence>
<feature type="compositionally biased region" description="Basic and acidic residues" evidence="1">
    <location>
        <begin position="83"/>
        <end position="95"/>
    </location>
</feature>
<dbReference type="Gramene" id="OE9A069052T1">
    <property type="protein sequence ID" value="OE9A069052C1"/>
    <property type="gene ID" value="OE9A069052"/>
</dbReference>
<dbReference type="AlphaFoldDB" id="A0A8S0RBV0"/>
<feature type="chain" id="PRO_5035914343" evidence="2">
    <location>
        <begin position="23"/>
        <end position="103"/>
    </location>
</feature>
<protein>
    <submittedName>
        <fullName evidence="3">Uncharacterized protein</fullName>
    </submittedName>
</protein>
<dbReference type="EMBL" id="CACTIH010002339">
    <property type="protein sequence ID" value="CAA2976006.1"/>
    <property type="molecule type" value="Genomic_DNA"/>
</dbReference>
<comment type="caution">
    <text evidence="3">The sequence shown here is derived from an EMBL/GenBank/DDBJ whole genome shotgun (WGS) entry which is preliminary data.</text>
</comment>
<feature type="compositionally biased region" description="Polar residues" evidence="1">
    <location>
        <begin position="45"/>
        <end position="61"/>
    </location>
</feature>